<evidence type="ECO:0000313" key="16">
    <source>
        <dbReference type="EMBL" id="CUM70340.1"/>
    </source>
</evidence>
<keyword evidence="13" id="KW-0444">Lipid biosynthesis</keyword>
<dbReference type="EC" id="6.3.4.14" evidence="4 13"/>
<proteinExistence type="predicted"/>
<comment type="pathway">
    <text evidence="2 13">Lipid metabolism; malonyl-CoA biosynthesis; malonyl-CoA from acetyl-CoA: step 1/1.</text>
</comment>
<dbReference type="InterPro" id="IPR005479">
    <property type="entry name" value="CPAse_ATP-bd"/>
</dbReference>
<keyword evidence="10 13" id="KW-0092">Biotin</keyword>
<dbReference type="Pfam" id="PF02786">
    <property type="entry name" value="CPSase_L_D2"/>
    <property type="match status" value="1"/>
</dbReference>
<evidence type="ECO:0000256" key="9">
    <source>
        <dbReference type="ARBA" id="ARBA00022842"/>
    </source>
</evidence>
<dbReference type="Proteomes" id="UP000095564">
    <property type="component" value="Unassembled WGS sequence"/>
</dbReference>
<dbReference type="InterPro" id="IPR051602">
    <property type="entry name" value="ACC_Biotin_Carboxylase"/>
</dbReference>
<dbReference type="PANTHER" id="PTHR48095">
    <property type="entry name" value="PYRUVATE CARBOXYLASE SUBUNIT A"/>
    <property type="match status" value="1"/>
</dbReference>
<evidence type="ECO:0000313" key="19">
    <source>
        <dbReference type="Proteomes" id="UP000095553"/>
    </source>
</evidence>
<organism evidence="18 20">
    <name type="scientific">Anaerostipes hadrus</name>
    <dbReference type="NCBI Taxonomy" id="649756"/>
    <lineage>
        <taxon>Bacteria</taxon>
        <taxon>Bacillati</taxon>
        <taxon>Bacillota</taxon>
        <taxon>Clostridia</taxon>
        <taxon>Lachnospirales</taxon>
        <taxon>Lachnospiraceae</taxon>
        <taxon>Anaerostipes</taxon>
    </lineage>
</organism>
<evidence type="ECO:0000259" key="15">
    <source>
        <dbReference type="PROSITE" id="PS50979"/>
    </source>
</evidence>
<evidence type="ECO:0000256" key="7">
    <source>
        <dbReference type="ARBA" id="ARBA00022741"/>
    </source>
</evidence>
<dbReference type="EMBL" id="CYXT01000001">
    <property type="protein sequence ID" value="CUM73552.1"/>
    <property type="molecule type" value="Genomic_DNA"/>
</dbReference>
<evidence type="ECO:0000256" key="1">
    <source>
        <dbReference type="ARBA" id="ARBA00003761"/>
    </source>
</evidence>
<evidence type="ECO:0000256" key="12">
    <source>
        <dbReference type="PROSITE-ProRule" id="PRU00409"/>
    </source>
</evidence>
<dbReference type="Pfam" id="PF02785">
    <property type="entry name" value="Biotin_carb_C"/>
    <property type="match status" value="1"/>
</dbReference>
<evidence type="ECO:0000313" key="21">
    <source>
        <dbReference type="Proteomes" id="UP000095598"/>
    </source>
</evidence>
<dbReference type="NCBIfam" id="NF004085">
    <property type="entry name" value="PRK05586.1"/>
    <property type="match status" value="1"/>
</dbReference>
<reference evidence="19 20" key="1">
    <citation type="submission" date="2015-09" db="EMBL/GenBank/DDBJ databases">
        <authorList>
            <consortium name="Pathogen Informatics"/>
        </authorList>
    </citation>
    <scope>NUCLEOTIDE SEQUENCE [LARGE SCALE GENOMIC DNA]</scope>
    <source>
        <strain evidence="17 21">2789STDY5608868</strain>
        <strain evidence="18 20">2789STDY5834908</strain>
        <strain evidence="16 19">2789STDY5834959</strain>
    </source>
</reference>
<dbReference type="InterPro" id="IPR016185">
    <property type="entry name" value="PreATP-grasp_dom_sf"/>
</dbReference>
<evidence type="ECO:0000256" key="10">
    <source>
        <dbReference type="ARBA" id="ARBA00023267"/>
    </source>
</evidence>
<evidence type="ECO:0000256" key="2">
    <source>
        <dbReference type="ARBA" id="ARBA00004956"/>
    </source>
</evidence>
<dbReference type="RefSeq" id="WP_009264127.1">
    <property type="nucleotide sequence ID" value="NZ_BAABXM010000001.1"/>
</dbReference>
<dbReference type="InterPro" id="IPR005482">
    <property type="entry name" value="Biotin_COase_C"/>
</dbReference>
<evidence type="ECO:0000256" key="3">
    <source>
        <dbReference type="ARBA" id="ARBA00011750"/>
    </source>
</evidence>
<dbReference type="FunFam" id="3.40.50.20:FF:000010">
    <property type="entry name" value="Propionyl-CoA carboxylase subunit alpha"/>
    <property type="match status" value="1"/>
</dbReference>
<dbReference type="PANTHER" id="PTHR48095:SF2">
    <property type="entry name" value="BIOTIN CARBOXYLASE, CHLOROPLASTIC"/>
    <property type="match status" value="1"/>
</dbReference>
<feature type="domain" description="ATP-grasp" evidence="14">
    <location>
        <begin position="120"/>
        <end position="317"/>
    </location>
</feature>
<keyword evidence="6" id="KW-0479">Metal-binding</keyword>
<dbReference type="UniPathway" id="UPA00655">
    <property type="reaction ID" value="UER00711"/>
</dbReference>
<protein>
    <recommendedName>
        <fullName evidence="4 13">Biotin carboxylase</fullName>
        <ecNumber evidence="4 13">6.3.4.14</ecNumber>
    </recommendedName>
    <alternativeName>
        <fullName evidence="13">Acetyl-coenzyme A carboxylase biotin carboxylase subunit A</fullName>
    </alternativeName>
</protein>
<dbReference type="SUPFAM" id="SSF56059">
    <property type="entry name" value="Glutathione synthetase ATP-binding domain-like"/>
    <property type="match status" value="1"/>
</dbReference>
<dbReference type="SUPFAM" id="SSF52440">
    <property type="entry name" value="PreATP-grasp domain"/>
    <property type="match status" value="1"/>
</dbReference>
<feature type="domain" description="Biotin carboxylation" evidence="15">
    <location>
        <begin position="1"/>
        <end position="446"/>
    </location>
</feature>
<gene>
    <name evidence="18" type="primary">cfiB_1</name>
    <name evidence="17" type="ORF">ERS852425_00316</name>
    <name evidence="18" type="ORF">ERS852520_01964</name>
    <name evidence="16" type="ORF">ERS852571_00060</name>
</gene>
<dbReference type="InterPro" id="IPR011761">
    <property type="entry name" value="ATP-grasp"/>
</dbReference>
<dbReference type="Pfam" id="PF00289">
    <property type="entry name" value="Biotin_carb_N"/>
    <property type="match status" value="1"/>
</dbReference>
<keyword evidence="7 12" id="KW-0547">Nucleotide-binding</keyword>
<comment type="subunit">
    <text evidence="3 13">Acetyl-CoA carboxylase is a heterohexamer of biotin carboxyl carrier protein, biotin carboxylase and the two subunits of carboxyl transferase in a 2:2 complex.</text>
</comment>
<dbReference type="InterPro" id="IPR011764">
    <property type="entry name" value="Biotin_carboxylation_dom"/>
</dbReference>
<dbReference type="InterPro" id="IPR004549">
    <property type="entry name" value="Acetyl_CoA_COase_biotin_COase"/>
</dbReference>
<dbReference type="Proteomes" id="UP000095553">
    <property type="component" value="Unassembled WGS sequence"/>
</dbReference>
<dbReference type="FunFam" id="3.30.470.20:FF:000028">
    <property type="entry name" value="Methylcrotonoyl-CoA carboxylase subunit alpha, mitochondrial"/>
    <property type="match status" value="1"/>
</dbReference>
<keyword evidence="13" id="KW-0276">Fatty acid metabolism</keyword>
<dbReference type="PROSITE" id="PS00866">
    <property type="entry name" value="CPSASE_1"/>
    <property type="match status" value="1"/>
</dbReference>
<evidence type="ECO:0000259" key="14">
    <source>
        <dbReference type="PROSITE" id="PS50975"/>
    </source>
</evidence>
<evidence type="ECO:0000313" key="17">
    <source>
        <dbReference type="EMBL" id="CUM73552.1"/>
    </source>
</evidence>
<name>A0A174QA72_ANAHA</name>
<dbReference type="GO" id="GO:2001295">
    <property type="term" value="P:malonyl-CoA biosynthetic process"/>
    <property type="evidence" value="ECO:0007669"/>
    <property type="project" value="UniProtKB-UniPathway"/>
</dbReference>
<dbReference type="FunFam" id="3.30.1490.20:FF:000018">
    <property type="entry name" value="Biotin carboxylase"/>
    <property type="match status" value="1"/>
</dbReference>
<dbReference type="Proteomes" id="UP000095598">
    <property type="component" value="Unassembled WGS sequence"/>
</dbReference>
<evidence type="ECO:0000256" key="6">
    <source>
        <dbReference type="ARBA" id="ARBA00022723"/>
    </source>
</evidence>
<accession>A0A174QA72</accession>
<sequence length="455" mass="50794">MFKKILIANRGEIAVRIIRACREMDIMSVAICSEADKDALHAQLADQTICIGPAPAKDSYLDMERVLGAAMAVGADAIHPGFGFLSENSKFVRMCEKCNITFIGPSAEIIDRMGNKSAARKTMMDAGVPVVPGTKDAVYEAEAGQKIADDMGYPVMIKASAGGGGKGMRVCYDSEDFVHTFETAKLEAENAFGDGTMYIEKYIEDPRHIEFQILADKYGNTIHLGERDCSIQRRHQKLIEESPSPAISDEQRKKMGEIAVKAAKAAEYYSAGTIEFLRDKHGDFYFIEMNTRIQVEHPVTEWVTGIDLIREQIRIAAGKHLTYTQEDVHVHGHAIEVRINAEDTEHDFRPSPGTVTNVHFPGGKGVRIDSALFAGYQIPPYYDSMIAKLIVYDKNRKLALRKLRNALGELVLEGVKTNIDYQYEIINDEDFIEGNVDTGFIERFQKKHQSENEAE</sequence>
<evidence type="ECO:0000256" key="13">
    <source>
        <dbReference type="RuleBase" id="RU365063"/>
    </source>
</evidence>
<dbReference type="SUPFAM" id="SSF51246">
    <property type="entry name" value="Rudiment single hybrid motif"/>
    <property type="match status" value="1"/>
</dbReference>
<comment type="function">
    <text evidence="1 13">This protein is a component of the acetyl coenzyme A carboxylase complex; first, biotin carboxylase catalyzes the carboxylation of the carrier protein and then the transcarboxylase transfers the carboxyl group to form malonyl-CoA.</text>
</comment>
<comment type="catalytic activity">
    <reaction evidence="11 13">
        <text>N(6)-biotinyl-L-lysyl-[protein] + hydrogencarbonate + ATP = N(6)-carboxybiotinyl-L-lysyl-[protein] + ADP + phosphate + H(+)</text>
        <dbReference type="Rhea" id="RHEA:13501"/>
        <dbReference type="Rhea" id="RHEA-COMP:10505"/>
        <dbReference type="Rhea" id="RHEA-COMP:10506"/>
        <dbReference type="ChEBI" id="CHEBI:15378"/>
        <dbReference type="ChEBI" id="CHEBI:17544"/>
        <dbReference type="ChEBI" id="CHEBI:30616"/>
        <dbReference type="ChEBI" id="CHEBI:43474"/>
        <dbReference type="ChEBI" id="CHEBI:83144"/>
        <dbReference type="ChEBI" id="CHEBI:83145"/>
        <dbReference type="ChEBI" id="CHEBI:456216"/>
        <dbReference type="EC" id="6.3.4.14"/>
    </reaction>
</comment>
<dbReference type="PROSITE" id="PS00867">
    <property type="entry name" value="CPSASE_2"/>
    <property type="match status" value="1"/>
</dbReference>
<keyword evidence="9" id="KW-0460">Magnesium</keyword>
<dbReference type="GO" id="GO:0046872">
    <property type="term" value="F:metal ion binding"/>
    <property type="evidence" value="ECO:0007669"/>
    <property type="project" value="UniProtKB-KW"/>
</dbReference>
<dbReference type="InterPro" id="IPR005481">
    <property type="entry name" value="BC-like_N"/>
</dbReference>
<evidence type="ECO:0000313" key="20">
    <source>
        <dbReference type="Proteomes" id="UP000095564"/>
    </source>
</evidence>
<dbReference type="AlphaFoldDB" id="A0A174QA72"/>
<dbReference type="EMBL" id="CYXY01000001">
    <property type="protein sequence ID" value="CUM70340.1"/>
    <property type="molecule type" value="Genomic_DNA"/>
</dbReference>
<dbReference type="NCBIfam" id="NF006367">
    <property type="entry name" value="PRK08591.1"/>
    <property type="match status" value="1"/>
</dbReference>
<evidence type="ECO:0000256" key="5">
    <source>
        <dbReference type="ARBA" id="ARBA00022598"/>
    </source>
</evidence>
<keyword evidence="13" id="KW-0275">Fatty acid biosynthesis</keyword>
<evidence type="ECO:0000313" key="18">
    <source>
        <dbReference type="EMBL" id="CUP70093.1"/>
    </source>
</evidence>
<dbReference type="SMART" id="SM00878">
    <property type="entry name" value="Biotin_carb_C"/>
    <property type="match status" value="1"/>
</dbReference>
<dbReference type="PROSITE" id="PS50979">
    <property type="entry name" value="BC"/>
    <property type="match status" value="1"/>
</dbReference>
<keyword evidence="8 12" id="KW-0067">ATP-binding</keyword>
<dbReference type="GO" id="GO:0005524">
    <property type="term" value="F:ATP binding"/>
    <property type="evidence" value="ECO:0007669"/>
    <property type="project" value="UniProtKB-UniRule"/>
</dbReference>
<evidence type="ECO:0000256" key="11">
    <source>
        <dbReference type="ARBA" id="ARBA00048600"/>
    </source>
</evidence>
<dbReference type="InterPro" id="IPR011054">
    <property type="entry name" value="Rudment_hybrid_motif"/>
</dbReference>
<dbReference type="GO" id="GO:0004075">
    <property type="term" value="F:biotin carboxylase activity"/>
    <property type="evidence" value="ECO:0007669"/>
    <property type="project" value="UniProtKB-EC"/>
</dbReference>
<dbReference type="GO" id="GO:0006633">
    <property type="term" value="P:fatty acid biosynthetic process"/>
    <property type="evidence" value="ECO:0007669"/>
    <property type="project" value="UniProtKB-KW"/>
</dbReference>
<dbReference type="EMBL" id="CZAU01000019">
    <property type="protein sequence ID" value="CUP70093.1"/>
    <property type="molecule type" value="Genomic_DNA"/>
</dbReference>
<keyword evidence="13" id="KW-0443">Lipid metabolism</keyword>
<dbReference type="OrthoDB" id="9807469at2"/>
<evidence type="ECO:0000256" key="8">
    <source>
        <dbReference type="ARBA" id="ARBA00022840"/>
    </source>
</evidence>
<dbReference type="Gene3D" id="3.30.470.20">
    <property type="entry name" value="ATP-grasp fold, B domain"/>
    <property type="match status" value="1"/>
</dbReference>
<keyword evidence="5 13" id="KW-0436">Ligase</keyword>
<evidence type="ECO:0000256" key="4">
    <source>
        <dbReference type="ARBA" id="ARBA00013263"/>
    </source>
</evidence>
<dbReference type="NCBIfam" id="TIGR00514">
    <property type="entry name" value="accC"/>
    <property type="match status" value="1"/>
</dbReference>
<dbReference type="PROSITE" id="PS50975">
    <property type="entry name" value="ATP_GRASP"/>
    <property type="match status" value="1"/>
</dbReference>